<evidence type="ECO:0000313" key="2">
    <source>
        <dbReference type="EMBL" id="QYC51632.1"/>
    </source>
</evidence>
<accession>A0AAE7WBS1</accession>
<feature type="compositionally biased region" description="Low complexity" evidence="1">
    <location>
        <begin position="150"/>
        <end position="183"/>
    </location>
</feature>
<feature type="region of interest" description="Disordered" evidence="1">
    <location>
        <begin position="226"/>
        <end position="253"/>
    </location>
</feature>
<sequence length="1042" mass="111464">MQLIVRVVQDRQGAVLPYAEGHVYLKGTNTPATIYNANGTQIDNPVQADEHGVIQFKAADGLYDFQVSFQGTLGIKTPIQCIDGSEKLAQMDERVTFAETAATTANTAKVAATTAASEANTAKTQAVAQVSLAKDSADAAKTSETNSKNSETAAKASQTAAKTSETNSKASETAAKASEEAAAQSVSDTVFVNEAAQTAKMDAVNAANEAGASKTAAVNAKTAAETAASNARTSETNAKTSETNASQSQVAAEAAAVRAEEAAAGGGSGTPVDLSGYMKKADNLSGVANPATALDNIGGLGKDALNGVATFADLRTRVPKGENERVYLRSHTPPALAVYNSEGGGWFVARMTKQADDGGYVASNGGNWHWKREKRIEELTIADFGGVADGVTDAQPAFKANLDFITGAYAKARTGDASPYFRIKFNAGTYYVSPGDYRNYGTKLWTGASDVPYYPSGYSAAGGIVIEGQEVGFGRQILTTIKSDKSANAVFQLNHRRQTVRYLTWDGQQETGYDKYNKETNPTGTNMLIGATFGIWNDTASNKQQFMTNECAGGLYLRIHACSYKDIGGEMFFVRDTLDTVIDYCYGSRNAAPFFTTSWSNRTEGSWDHSTSVEINNCNFQTNLSPAIRAPRCGQSMMTNVWVEHGTTPFDINNGQWDMNMVCLEDNRGEMCLWNSKHSIRTLSTPTGNSKSIDTPTSGKYQGYLTNPDGSALTAWSEGYGQGSYTLMNYGAYFDCPVVTKVNRGYLRGENNTDNTLWVNVGSFSSPTNGSMWKIRVIANPYYNTSNNQNMLNDRLPGETVIYIGRGAEKLPKMAFHNINGGAVTTSPQYQTQVFNTSIPGVWVPIRPRTGEYSITVEQTGMYRGEGGVPAQFTPNGNSITSNPGHNAIPGRFSFNTNKAGFGANEDVVEITTRTQTIVQAPVDTTYPIYKRIAMSGVEVAMVVYPYIPQWTTKAPATLSVATDGTLTIAPVVIEAVSYQWQKSTDGGANWTTINGATAMTYTKSNVTAADAGMYRLGARQTNGSGGNGTTVFGDTTTVTIT</sequence>
<dbReference type="Gene3D" id="2.60.40.2700">
    <property type="match status" value="1"/>
</dbReference>
<proteinExistence type="predicted"/>
<dbReference type="Proteomes" id="UP001215551">
    <property type="component" value="Segment"/>
</dbReference>
<evidence type="ECO:0000256" key="1">
    <source>
        <dbReference type="SAM" id="MobiDB-lite"/>
    </source>
</evidence>
<evidence type="ECO:0000313" key="3">
    <source>
        <dbReference type="Proteomes" id="UP001215551"/>
    </source>
</evidence>
<gene>
    <name evidence="2" type="ORF">key_141</name>
</gene>
<dbReference type="EMBL" id="MZ616364">
    <property type="protein sequence ID" value="QYC51632.1"/>
    <property type="molecule type" value="Genomic_DNA"/>
</dbReference>
<feature type="region of interest" description="Disordered" evidence="1">
    <location>
        <begin position="139"/>
        <end position="187"/>
    </location>
</feature>
<name>A0AAE7WBS1_9CAUD</name>
<protein>
    <submittedName>
        <fullName evidence="2">EPS-depolymerase</fullName>
    </submittedName>
</protein>
<reference evidence="3" key="1">
    <citation type="journal article" date="2023" name="Virus Res">
        <title>Broad-host-range lytic Erwinia phage Key with exopolysaccharide degrading activity.</title>
        <authorList>
            <person name="Zlatohurska M."/>
            <person name="Gorb T."/>
            <person name="Romaniuk L."/>
            <person name="Shenderovska N."/>
            <person name="Faidiuk Y."/>
            <person name="Zhuminska G."/>
            <person name="Hubar Y."/>
            <person name="Hubar O."/>
            <person name="Kropinski A.M."/>
            <person name="Kushkina A."/>
            <person name="Tovkach F."/>
        </authorList>
    </citation>
    <scope>NUCLEOTIDE SEQUENCE [LARGE SCALE GENOMIC DNA]</scope>
</reference>
<organism evidence="2 3">
    <name type="scientific">Erwinia phage KEY</name>
    <dbReference type="NCBI Taxonomy" id="2821255"/>
    <lineage>
        <taxon>Viruses</taxon>
        <taxon>Duplodnaviria</taxon>
        <taxon>Heunggongvirae</taxon>
        <taxon>Uroviricota</taxon>
        <taxon>Caudoviricetes</taxon>
        <taxon>Demerecviridae</taxon>
        <taxon>Keyvirus</taxon>
        <taxon>Keyvirus key</taxon>
    </lineage>
</organism>
<keyword evidence="3" id="KW-1185">Reference proteome</keyword>
<feature type="compositionally biased region" description="Low complexity" evidence="1">
    <location>
        <begin position="226"/>
        <end position="238"/>
    </location>
</feature>